<dbReference type="SUPFAM" id="SSF53474">
    <property type="entry name" value="alpha/beta-Hydrolases"/>
    <property type="match status" value="1"/>
</dbReference>
<keyword evidence="4" id="KW-1185">Reference proteome</keyword>
<dbReference type="Pfam" id="PF00450">
    <property type="entry name" value="Peptidase_S10"/>
    <property type="match status" value="1"/>
</dbReference>
<evidence type="ECO:0000313" key="3">
    <source>
        <dbReference type="EMBL" id="CAD5235401.1"/>
    </source>
</evidence>
<comment type="similarity">
    <text evidence="1">Belongs to the peptidase S10 family.</text>
</comment>
<dbReference type="InterPro" id="IPR001563">
    <property type="entry name" value="Peptidase_S10"/>
</dbReference>
<dbReference type="GO" id="GO:0006508">
    <property type="term" value="P:proteolysis"/>
    <property type="evidence" value="ECO:0007669"/>
    <property type="project" value="InterPro"/>
</dbReference>
<accession>A0A811M8L7</accession>
<reference evidence="3" key="1">
    <citation type="submission" date="2020-09" db="EMBL/GenBank/DDBJ databases">
        <authorList>
            <person name="Kikuchi T."/>
        </authorList>
    </citation>
    <scope>NUCLEOTIDE SEQUENCE</scope>
    <source>
        <strain evidence="3">Ka4C1</strain>
    </source>
</reference>
<dbReference type="Gene3D" id="3.40.50.1820">
    <property type="entry name" value="alpha/beta hydrolase"/>
    <property type="match status" value="1"/>
</dbReference>
<keyword evidence="2" id="KW-0732">Signal</keyword>
<sequence length="318" mass="35387">MRLKFAVALLVGLLCNVNGDSLYTDQVIDLPGVTFDYLHRHFSGYLSTPSGSKLHYWFFESQHSPSTDPVVLWLNGGPGCSSMGGALAEIGPFRPNPDGKTLFENVYAWNKLANVLFLEAPKNVGFSTGNNDTYSDDETAEDNLEALSEWFKRFPAFQSKKLYLAGQSYAGVYVPTLARNILKNEFESRCSQTARLHHEDSLKPEECSISSKVKAALTFQLFPRLMSHRKGVPAHSVPCRQPGPEDLAAHSYRFNNSQINATPIALLKEQRHPGLKRESTAKLSPFRCDISPGKSWKVKAALTLDDIEHSSGFNESSW</sequence>
<evidence type="ECO:0000256" key="1">
    <source>
        <dbReference type="ARBA" id="ARBA00009431"/>
    </source>
</evidence>
<dbReference type="EMBL" id="CAJFCV020000006">
    <property type="protein sequence ID" value="CAG9131763.1"/>
    <property type="molecule type" value="Genomic_DNA"/>
</dbReference>
<gene>
    <name evidence="3" type="ORF">BXYJ_LOCUS15492</name>
</gene>
<feature type="signal peptide" evidence="2">
    <location>
        <begin position="1"/>
        <end position="19"/>
    </location>
</feature>
<name>A0A811M8L7_BURXY</name>
<protein>
    <submittedName>
        <fullName evidence="3">(pine wood nematode) hypothetical protein</fullName>
    </submittedName>
</protein>
<dbReference type="GO" id="GO:0004185">
    <property type="term" value="F:serine-type carboxypeptidase activity"/>
    <property type="evidence" value="ECO:0007669"/>
    <property type="project" value="InterPro"/>
</dbReference>
<dbReference type="Proteomes" id="UP000659654">
    <property type="component" value="Unassembled WGS sequence"/>
</dbReference>
<dbReference type="PANTHER" id="PTHR11802:SF418">
    <property type="entry name" value="SERINE CARBOXYPEPTIDASE CTSA-1.1"/>
    <property type="match status" value="1"/>
</dbReference>
<evidence type="ECO:0000256" key="2">
    <source>
        <dbReference type="SAM" id="SignalP"/>
    </source>
</evidence>
<dbReference type="InterPro" id="IPR029058">
    <property type="entry name" value="AB_hydrolase_fold"/>
</dbReference>
<dbReference type="PANTHER" id="PTHR11802">
    <property type="entry name" value="SERINE PROTEASE FAMILY S10 SERINE CARBOXYPEPTIDASE"/>
    <property type="match status" value="1"/>
</dbReference>
<dbReference type="Proteomes" id="UP000582659">
    <property type="component" value="Unassembled WGS sequence"/>
</dbReference>
<dbReference type="PRINTS" id="PR00724">
    <property type="entry name" value="CRBOXYPTASEC"/>
</dbReference>
<comment type="caution">
    <text evidence="3">The sequence shown here is derived from an EMBL/GenBank/DDBJ whole genome shotgun (WGS) entry which is preliminary data.</text>
</comment>
<organism evidence="3 4">
    <name type="scientific">Bursaphelenchus xylophilus</name>
    <name type="common">Pinewood nematode worm</name>
    <name type="synonym">Aphelenchoides xylophilus</name>
    <dbReference type="NCBI Taxonomy" id="6326"/>
    <lineage>
        <taxon>Eukaryota</taxon>
        <taxon>Metazoa</taxon>
        <taxon>Ecdysozoa</taxon>
        <taxon>Nematoda</taxon>
        <taxon>Chromadorea</taxon>
        <taxon>Rhabditida</taxon>
        <taxon>Tylenchina</taxon>
        <taxon>Tylenchomorpha</taxon>
        <taxon>Aphelenchoidea</taxon>
        <taxon>Aphelenchoididae</taxon>
        <taxon>Bursaphelenchus</taxon>
    </lineage>
</organism>
<dbReference type="SMR" id="A0A811M8L7"/>
<feature type="chain" id="PRO_5036408587" evidence="2">
    <location>
        <begin position="20"/>
        <end position="318"/>
    </location>
</feature>
<proteinExistence type="inferred from homology"/>
<dbReference type="EMBL" id="CAJFDI010000006">
    <property type="protein sequence ID" value="CAD5235401.1"/>
    <property type="molecule type" value="Genomic_DNA"/>
</dbReference>
<dbReference type="AlphaFoldDB" id="A0A811M8L7"/>
<dbReference type="OrthoDB" id="735686at2759"/>
<evidence type="ECO:0000313" key="4">
    <source>
        <dbReference type="Proteomes" id="UP000659654"/>
    </source>
</evidence>